<keyword evidence="1" id="KW-0378">Hydrolase</keyword>
<dbReference type="InterPro" id="IPR017853">
    <property type="entry name" value="GH"/>
</dbReference>
<dbReference type="Pfam" id="PF00128">
    <property type="entry name" value="Alpha-amylase"/>
    <property type="match status" value="1"/>
</dbReference>
<dbReference type="EMBL" id="CP003532">
    <property type="protein sequence ID" value="AFK06185.1"/>
    <property type="molecule type" value="Genomic_DNA"/>
</dbReference>
<accession>I2F2N2</accession>
<dbReference type="InterPro" id="IPR006047">
    <property type="entry name" value="GH13_cat_dom"/>
</dbReference>
<sequence precursor="true">MKDWQRDSIVYQIFPDRFKIGYGKNVFQKREQGHYQLPKQDVRDWGEKPVASVDGSHQYDFWGGDLAGITEELDYIRDLGANTLYLNPIFWGHTNHKYDTVDYFKIDPDFGTEEEFLLLVETAHSKGLSIILDGVFNHVGASGKWANSLELFEEPGALQGNEEFRKYFFEGKKGLRGWMDSCNLLELNLENPILSNMVFRGTDSVVAHWLKKGIDGWRLDVAYDLGPRILKEIVATTKSVRSDAVVIGEIWNYPGGWPEQSHLDGLMNYYFRLVIWETLNGYLSGHDALKIIDEAIKEAGLTFISNSWTILSSHDVPRLKNELGSFQRVKAALVLQYCLPGIPLIYYGEEIEMDGGNDPENRAPMDWQSVSKETETRILFKKLNAIRETKASLRAGNFKPLISSDSSLISFKRTGEIVEDMVLCVVNPTANNIKSRVFLQEGFLMNGTEMKDLLTGRAFKVSFGTVSVDLGPFEALIMEPLIIRSDLHYSPYKRL</sequence>
<dbReference type="SUPFAM" id="SSF51011">
    <property type="entry name" value="Glycosyl hydrolase domain"/>
    <property type="match status" value="1"/>
</dbReference>
<dbReference type="STRING" id="660470.Theba_0459"/>
<dbReference type="Proteomes" id="UP000002881">
    <property type="component" value="Chromosome"/>
</dbReference>
<protein>
    <submittedName>
        <fullName evidence="4">Glycosidase</fullName>
    </submittedName>
</protein>
<evidence type="ECO:0000259" key="3">
    <source>
        <dbReference type="SMART" id="SM00642"/>
    </source>
</evidence>
<dbReference type="InterPro" id="IPR013780">
    <property type="entry name" value="Glyco_hydro_b"/>
</dbReference>
<proteinExistence type="predicted"/>
<dbReference type="GO" id="GO:0016798">
    <property type="term" value="F:hydrolase activity, acting on glycosyl bonds"/>
    <property type="evidence" value="ECO:0007669"/>
    <property type="project" value="UniProtKB-KW"/>
</dbReference>
<dbReference type="PANTHER" id="PTHR10357:SF210">
    <property type="entry name" value="MALTODEXTRIN GLUCOSIDASE"/>
    <property type="match status" value="1"/>
</dbReference>
<dbReference type="KEGG" id="mpg:Theba_0459"/>
<dbReference type="SUPFAM" id="SSF51445">
    <property type="entry name" value="(Trans)glycosidases"/>
    <property type="match status" value="1"/>
</dbReference>
<reference evidence="4 5" key="1">
    <citation type="journal article" date="2012" name="Genome Biol. Evol.">
        <title>Genome Sequence of the Mesophilic Thermotogales Bacterium Mesotoga prima MesG1.Ag.4.2 Reveals the Largest Thermotogales Genome To Date.</title>
        <authorList>
            <person name="Zhaxybayeva O."/>
            <person name="Swithers K.S."/>
            <person name="Foght J."/>
            <person name="Green A.G."/>
            <person name="Bruce D."/>
            <person name="Detter C."/>
            <person name="Han S."/>
            <person name="Teshima H."/>
            <person name="Han J."/>
            <person name="Woyke T."/>
            <person name="Pitluck S."/>
            <person name="Nolan M."/>
            <person name="Ivanova N."/>
            <person name="Pati A."/>
            <person name="Land M.L."/>
            <person name="Dlutek M."/>
            <person name="Doolittle W.F."/>
            <person name="Noll K.M."/>
            <person name="Nesbo C.L."/>
        </authorList>
    </citation>
    <scope>NUCLEOTIDE SEQUENCE [LARGE SCALE GENOMIC DNA]</scope>
    <source>
        <strain evidence="5">mesG1.Ag.4.2</strain>
    </source>
</reference>
<dbReference type="Gene3D" id="3.90.400.10">
    <property type="entry name" value="Oligo-1,6-glucosidase, Domain 2"/>
    <property type="match status" value="1"/>
</dbReference>
<gene>
    <name evidence="4" type="ORF">Theba_0459</name>
</gene>
<dbReference type="eggNOG" id="COG0366">
    <property type="taxonomic scope" value="Bacteria"/>
</dbReference>
<organism evidence="4 5">
    <name type="scientific">Mesotoga prima MesG1.Ag.4.2</name>
    <dbReference type="NCBI Taxonomy" id="660470"/>
    <lineage>
        <taxon>Bacteria</taxon>
        <taxon>Thermotogati</taxon>
        <taxon>Thermotogota</taxon>
        <taxon>Thermotogae</taxon>
        <taxon>Kosmotogales</taxon>
        <taxon>Kosmotogaceae</taxon>
        <taxon>Mesotoga</taxon>
    </lineage>
</organism>
<dbReference type="AlphaFoldDB" id="I2F2N2"/>
<dbReference type="Gene3D" id="2.60.40.1180">
    <property type="entry name" value="Golgi alpha-mannosidase II"/>
    <property type="match status" value="1"/>
</dbReference>
<dbReference type="CDD" id="cd11338">
    <property type="entry name" value="AmyAc_CMD"/>
    <property type="match status" value="1"/>
</dbReference>
<dbReference type="InterPro" id="IPR053506">
    <property type="entry name" value="Cyclomaltodextrinase"/>
</dbReference>
<name>I2F2N2_9BACT</name>
<evidence type="ECO:0000313" key="4">
    <source>
        <dbReference type="EMBL" id="AFK06185.1"/>
    </source>
</evidence>
<dbReference type="SMART" id="SM00642">
    <property type="entry name" value="Aamy"/>
    <property type="match status" value="1"/>
</dbReference>
<dbReference type="InterPro" id="IPR045857">
    <property type="entry name" value="O16G_dom_2"/>
</dbReference>
<evidence type="ECO:0000256" key="2">
    <source>
        <dbReference type="ARBA" id="ARBA00023295"/>
    </source>
</evidence>
<dbReference type="GeneID" id="87106311"/>
<dbReference type="HOGENOM" id="CLU_006462_6_3_0"/>
<dbReference type="Gene3D" id="3.20.20.80">
    <property type="entry name" value="Glycosidases"/>
    <property type="match status" value="1"/>
</dbReference>
<keyword evidence="2 4" id="KW-0326">Glycosidase</keyword>
<keyword evidence="5" id="KW-1185">Reference proteome</keyword>
<dbReference type="RefSeq" id="WP_014730299.1">
    <property type="nucleotide sequence ID" value="NC_017934.1"/>
</dbReference>
<evidence type="ECO:0000313" key="5">
    <source>
        <dbReference type="Proteomes" id="UP000002881"/>
    </source>
</evidence>
<dbReference type="NCBIfam" id="NF041090">
    <property type="entry name" value="Cyc-maltodext_AglB"/>
    <property type="match status" value="1"/>
</dbReference>
<feature type="domain" description="Glycosyl hydrolase family 13 catalytic" evidence="3">
    <location>
        <begin position="12"/>
        <end position="387"/>
    </location>
</feature>
<dbReference type="GO" id="GO:0005975">
    <property type="term" value="P:carbohydrate metabolic process"/>
    <property type="evidence" value="ECO:0007669"/>
    <property type="project" value="InterPro"/>
</dbReference>
<evidence type="ECO:0000256" key="1">
    <source>
        <dbReference type="ARBA" id="ARBA00022801"/>
    </source>
</evidence>
<dbReference type="PANTHER" id="PTHR10357">
    <property type="entry name" value="ALPHA-AMYLASE FAMILY MEMBER"/>
    <property type="match status" value="1"/>
</dbReference>